<dbReference type="InterPro" id="IPR050448">
    <property type="entry name" value="OpgB/LTA_synthase_biosynth"/>
</dbReference>
<evidence type="ECO:0000313" key="8">
    <source>
        <dbReference type="EMBL" id="CAX60438.1"/>
    </source>
</evidence>
<dbReference type="HOGENOM" id="CLU_036389_0_0_6"/>
<dbReference type="CDD" id="cd16015">
    <property type="entry name" value="LTA_synthase"/>
    <property type="match status" value="1"/>
</dbReference>
<evidence type="ECO:0000256" key="3">
    <source>
        <dbReference type="ARBA" id="ARBA00022692"/>
    </source>
</evidence>
<proteinExistence type="predicted"/>
<accession>D8MUD1</accession>
<protein>
    <submittedName>
        <fullName evidence="8">Putative sulfatase</fullName>
    </submittedName>
</protein>
<sequence>MQLNFLKKNVFLLPWVLLLCYSSFSFYTNGLQEYIFPTVFELIAVYLFASLVLTYLRIPFALFGFICYVLMLPVLLQVQFVFTSGDYVSELALWNADSASFITMPYQEFIPFIIFFVLFTFIPAHLYTLSKKSLIAYVVVFLSYALIVFNSASVNKIDYKYRSPLSSAIITYFKYHHMVNKSKKDSVSQVEKDNALNRFKKNEYYGDDSNFTHLLSNAPKRPNVIVFFIEGMSANIIDSYGGKYGDLTPNLDTLSEKSIMVTNYYNHTAATFRGLRGQLSSSYQYRGGSDSQNKGYDQISKNELIENSLVKFSTLPNILRGKGYRSYFISPHYQGANLNTSLETLGFDKVFTRADNPDAKGNLQSPMTDRELIDFLKKNVNQLKSPFFIGLYNFGTHLTIDSPDIKYQDGRSNVLNRFHNIDAQFGRFMDYFHESGMDKNTVLIFTTDHASFPAPEFTDFIETPKRYFIDKIPLLIYWGGVVPTKINARGSNTINLAPTIMNILRYKKGENFFLGCSLFESNCLTKTNMEAYGDSYFISDQQNVYPEFALPEDKRKAFAEGKNMILESYKMTANP</sequence>
<comment type="subcellular location">
    <subcellularLocation>
        <location evidence="1">Cell membrane</location>
        <topology evidence="1">Multi-pass membrane protein</topology>
    </subcellularLocation>
</comment>
<evidence type="ECO:0000259" key="7">
    <source>
        <dbReference type="Pfam" id="PF00884"/>
    </source>
</evidence>
<dbReference type="SUPFAM" id="SSF53649">
    <property type="entry name" value="Alkaline phosphatase-like"/>
    <property type="match status" value="1"/>
</dbReference>
<keyword evidence="3 6" id="KW-0812">Transmembrane</keyword>
<dbReference type="GeneID" id="90512885"/>
<keyword evidence="4 6" id="KW-1133">Transmembrane helix</keyword>
<dbReference type="KEGG" id="ebi:EbC_29070"/>
<dbReference type="InterPro" id="IPR000917">
    <property type="entry name" value="Sulfatase_N"/>
</dbReference>
<evidence type="ECO:0000256" key="1">
    <source>
        <dbReference type="ARBA" id="ARBA00004651"/>
    </source>
</evidence>
<dbReference type="eggNOG" id="COG1368">
    <property type="taxonomic scope" value="Bacteria"/>
</dbReference>
<dbReference type="PANTHER" id="PTHR47371:SF3">
    <property type="entry name" value="PHOSPHOGLYCEROL TRANSFERASE I"/>
    <property type="match status" value="1"/>
</dbReference>
<dbReference type="Pfam" id="PF00884">
    <property type="entry name" value="Sulfatase"/>
    <property type="match status" value="1"/>
</dbReference>
<organism evidence="9">
    <name type="scientific">Erwinia billingiae (strain Eb661)</name>
    <dbReference type="NCBI Taxonomy" id="634500"/>
    <lineage>
        <taxon>Bacteria</taxon>
        <taxon>Pseudomonadati</taxon>
        <taxon>Pseudomonadota</taxon>
        <taxon>Gammaproteobacteria</taxon>
        <taxon>Enterobacterales</taxon>
        <taxon>Erwiniaceae</taxon>
        <taxon>Erwinia</taxon>
    </lineage>
</organism>
<dbReference type="InterPro" id="IPR017850">
    <property type="entry name" value="Alkaline_phosphatase_core_sf"/>
</dbReference>
<feature type="transmembrane region" description="Helical" evidence="6">
    <location>
        <begin position="134"/>
        <end position="152"/>
    </location>
</feature>
<gene>
    <name evidence="8" type="ordered locus">EbC_29070</name>
</gene>
<evidence type="ECO:0000256" key="2">
    <source>
        <dbReference type="ARBA" id="ARBA00022475"/>
    </source>
</evidence>
<evidence type="ECO:0000256" key="6">
    <source>
        <dbReference type="SAM" id="Phobius"/>
    </source>
</evidence>
<keyword evidence="5 6" id="KW-0472">Membrane</keyword>
<evidence type="ECO:0000256" key="5">
    <source>
        <dbReference type="ARBA" id="ARBA00023136"/>
    </source>
</evidence>
<dbReference type="EMBL" id="FP236843">
    <property type="protein sequence ID" value="CAX60438.1"/>
    <property type="molecule type" value="Genomic_DNA"/>
</dbReference>
<keyword evidence="9" id="KW-1185">Reference proteome</keyword>
<evidence type="ECO:0000313" key="9">
    <source>
        <dbReference type="Proteomes" id="UP000008793"/>
    </source>
</evidence>
<keyword evidence="2" id="KW-1003">Cell membrane</keyword>
<feature type="transmembrane region" description="Helical" evidence="6">
    <location>
        <begin position="60"/>
        <end position="82"/>
    </location>
</feature>
<dbReference type="Proteomes" id="UP000008793">
    <property type="component" value="Chromosome"/>
</dbReference>
<dbReference type="GO" id="GO:0005886">
    <property type="term" value="C:plasma membrane"/>
    <property type="evidence" value="ECO:0007669"/>
    <property type="project" value="UniProtKB-SubCell"/>
</dbReference>
<dbReference type="RefSeq" id="WP_013202923.1">
    <property type="nucleotide sequence ID" value="NC_014306.1"/>
</dbReference>
<evidence type="ECO:0000256" key="4">
    <source>
        <dbReference type="ARBA" id="ARBA00022989"/>
    </source>
</evidence>
<dbReference type="AlphaFoldDB" id="D8MUD1"/>
<reference evidence="8 9" key="1">
    <citation type="journal article" date="2010" name="BMC Genomics">
        <title>Genome comparison of the epiphytic bacteria Erwinia billingiae and E. tasmaniensis with the pear pathogen E. pyrifoliae.</title>
        <authorList>
            <person name="Kube M."/>
            <person name="Migdoll A.M."/>
            <person name="Gehring I."/>
            <person name="Heitmann K."/>
            <person name="Mayer Y."/>
            <person name="Kuhl H."/>
            <person name="Knaust F."/>
            <person name="Geider K."/>
            <person name="Reinhardt R."/>
        </authorList>
    </citation>
    <scope>NUCLEOTIDE SEQUENCE [LARGE SCALE GENOMIC DNA]</scope>
    <source>
        <strain evidence="8 9">Eb661</strain>
    </source>
</reference>
<feature type="transmembrane region" description="Helical" evidence="6">
    <location>
        <begin position="35"/>
        <end position="53"/>
    </location>
</feature>
<feature type="domain" description="Sulfatase N-terminal" evidence="7">
    <location>
        <begin position="222"/>
        <end position="504"/>
    </location>
</feature>
<dbReference type="Gene3D" id="3.40.720.10">
    <property type="entry name" value="Alkaline Phosphatase, subunit A"/>
    <property type="match status" value="1"/>
</dbReference>
<feature type="transmembrane region" description="Helical" evidence="6">
    <location>
        <begin position="109"/>
        <end position="127"/>
    </location>
</feature>
<dbReference type="PANTHER" id="PTHR47371">
    <property type="entry name" value="LIPOTEICHOIC ACID SYNTHASE"/>
    <property type="match status" value="1"/>
</dbReference>
<name>D8MUD1_ERWBE</name>